<comment type="caution">
    <text evidence="1">The sequence shown here is derived from an EMBL/GenBank/DDBJ whole genome shotgun (WGS) entry which is preliminary data.</text>
</comment>
<organism evidence="1 2">
    <name type="scientific">Phytophthora boehmeriae</name>
    <dbReference type="NCBI Taxonomy" id="109152"/>
    <lineage>
        <taxon>Eukaryota</taxon>
        <taxon>Sar</taxon>
        <taxon>Stramenopiles</taxon>
        <taxon>Oomycota</taxon>
        <taxon>Peronosporomycetes</taxon>
        <taxon>Peronosporales</taxon>
        <taxon>Peronosporaceae</taxon>
        <taxon>Phytophthora</taxon>
    </lineage>
</organism>
<evidence type="ECO:0000313" key="2">
    <source>
        <dbReference type="Proteomes" id="UP000693981"/>
    </source>
</evidence>
<keyword evidence="2" id="KW-1185">Reference proteome</keyword>
<accession>A0A8T1X6N4</accession>
<dbReference type="Proteomes" id="UP000693981">
    <property type="component" value="Unassembled WGS sequence"/>
</dbReference>
<name>A0A8T1X6N4_9STRA</name>
<reference evidence="1" key="1">
    <citation type="submission" date="2021-02" db="EMBL/GenBank/DDBJ databases">
        <authorList>
            <person name="Palmer J.M."/>
        </authorList>
    </citation>
    <scope>NUCLEOTIDE SEQUENCE</scope>
    <source>
        <strain evidence="1">SCRP23</strain>
    </source>
</reference>
<dbReference type="OrthoDB" id="119282at2759"/>
<dbReference type="AlphaFoldDB" id="A0A8T1X6N4"/>
<proteinExistence type="predicted"/>
<dbReference type="EMBL" id="JAGDFL010000040">
    <property type="protein sequence ID" value="KAG7400008.1"/>
    <property type="molecule type" value="Genomic_DNA"/>
</dbReference>
<protein>
    <submittedName>
        <fullName evidence="1">Uncharacterized protein</fullName>
    </submittedName>
</protein>
<sequence length="254" mass="29535">MRAKETLQLRHQLACNGLSLRAATYDAKRHHVLAFDSHPLRPHVLRLFSLRRELKSAPLFDRQRKETRDNTPRHKKFSLFELQQQQQERLAQPPEAEVVVPSVLLAYSPTLDVFVCVYTSANRVKHSKKPLATTHSVLLLEPATLRKLILYSGPATHSLQCAHFDPWTDRLVLASHLNLGKHEEGYLLPKSPMNVVEILQLSKRLDDRNAEWPSSDFQDPEEQPRMLLRRSYWEASHSFSVRFNRRLQNRECVP</sequence>
<gene>
    <name evidence="1" type="ORF">PHYBOEH_007349</name>
</gene>
<evidence type="ECO:0000313" key="1">
    <source>
        <dbReference type="EMBL" id="KAG7400008.1"/>
    </source>
</evidence>